<dbReference type="InterPro" id="IPR001173">
    <property type="entry name" value="Glyco_trans_2-like"/>
</dbReference>
<organism evidence="6 7">
    <name type="scientific">Shackletoniella antarctica</name>
    <dbReference type="NCBI Taxonomy" id="268115"/>
    <lineage>
        <taxon>Bacteria</taxon>
        <taxon>Bacillati</taxon>
        <taxon>Cyanobacteriota</taxon>
        <taxon>Cyanophyceae</taxon>
        <taxon>Oculatellales</taxon>
        <taxon>Oculatellaceae</taxon>
        <taxon>Shackletoniella</taxon>
    </lineage>
</organism>
<sequence>MAVPTVTTDAAQPMGYPSVSVIVPIYNGEAEVNGLVERLLGQTYPADRVEFLLVDNGSGDRTPDLLQTAAEFAVSQGIQLLALTYSDIQSSYAARNVGIAAATGDILAFTDADCQPEPGWLAALVQPFLDNSVGLVAGEIKALPSQNWLERYADLQGTLSQQNTLNHSFLPYGQTANLAVRAKILGTVGCFRSHLTTGGDADLCWRIQQSTDWQLVHAVDAVVYHRHRDTLKGLRSQWHRYGCSNRYLHDLQGVELMRPLTAKETRYRLLRWGLKELPQATTKLMTGRGTPLDLAITPLDLWCFHARSQGQAQAKLPEAARTIAHLGEPI</sequence>
<comment type="similarity">
    <text evidence="2">Belongs to the glycosyltransferase 2 family.</text>
</comment>
<reference evidence="7" key="1">
    <citation type="submission" date="2018-04" db="EMBL/GenBank/DDBJ databases">
        <authorList>
            <person name="Cornet L."/>
        </authorList>
    </citation>
    <scope>NUCLEOTIDE SEQUENCE [LARGE SCALE GENOMIC DNA]</scope>
</reference>
<dbReference type="Gene3D" id="3.90.550.10">
    <property type="entry name" value="Spore Coat Polysaccharide Biosynthesis Protein SpsA, Chain A"/>
    <property type="match status" value="1"/>
</dbReference>
<evidence type="ECO:0000313" key="6">
    <source>
        <dbReference type="EMBL" id="PZO33300.1"/>
    </source>
</evidence>
<evidence type="ECO:0000256" key="1">
    <source>
        <dbReference type="ARBA" id="ARBA00004776"/>
    </source>
</evidence>
<gene>
    <name evidence="6" type="ORF">DCF17_22190</name>
</gene>
<dbReference type="SUPFAM" id="SSF53448">
    <property type="entry name" value="Nucleotide-diphospho-sugar transferases"/>
    <property type="match status" value="1"/>
</dbReference>
<dbReference type="Proteomes" id="UP000249081">
    <property type="component" value="Unassembled WGS sequence"/>
</dbReference>
<dbReference type="Pfam" id="PF00535">
    <property type="entry name" value="Glycos_transf_2"/>
    <property type="match status" value="1"/>
</dbReference>
<keyword evidence="3" id="KW-0328">Glycosyltransferase</keyword>
<reference evidence="6 7" key="2">
    <citation type="submission" date="2018-06" db="EMBL/GenBank/DDBJ databases">
        <title>Metagenomic assembly of (sub)arctic Cyanobacteria and their associated microbiome from non-axenic cultures.</title>
        <authorList>
            <person name="Baurain D."/>
        </authorList>
    </citation>
    <scope>NUCLEOTIDE SEQUENCE [LARGE SCALE GENOMIC DNA]</scope>
    <source>
        <strain evidence="6">ULC041bin1</strain>
    </source>
</reference>
<name>A0A2W4VN27_9CYAN</name>
<evidence type="ECO:0000259" key="5">
    <source>
        <dbReference type="Pfam" id="PF00535"/>
    </source>
</evidence>
<comment type="caution">
    <text evidence="6">The sequence shown here is derived from an EMBL/GenBank/DDBJ whole genome shotgun (WGS) entry which is preliminary data.</text>
</comment>
<proteinExistence type="inferred from homology"/>
<dbReference type="GO" id="GO:0016757">
    <property type="term" value="F:glycosyltransferase activity"/>
    <property type="evidence" value="ECO:0007669"/>
    <property type="project" value="UniProtKB-KW"/>
</dbReference>
<evidence type="ECO:0000256" key="4">
    <source>
        <dbReference type="ARBA" id="ARBA00022679"/>
    </source>
</evidence>
<dbReference type="InterPro" id="IPR029044">
    <property type="entry name" value="Nucleotide-diphossugar_trans"/>
</dbReference>
<evidence type="ECO:0000313" key="7">
    <source>
        <dbReference type="Proteomes" id="UP000249081"/>
    </source>
</evidence>
<protein>
    <submittedName>
        <fullName evidence="6">Glycosyltransferase</fullName>
    </submittedName>
</protein>
<dbReference type="EMBL" id="QBMN01000263">
    <property type="protein sequence ID" value="PZO33300.1"/>
    <property type="molecule type" value="Genomic_DNA"/>
</dbReference>
<comment type="pathway">
    <text evidence="1">Cell wall biogenesis; cell wall polysaccharide biosynthesis.</text>
</comment>
<evidence type="ECO:0000256" key="2">
    <source>
        <dbReference type="ARBA" id="ARBA00006739"/>
    </source>
</evidence>
<dbReference type="AlphaFoldDB" id="A0A2W4VN27"/>
<feature type="domain" description="Glycosyltransferase 2-like" evidence="5">
    <location>
        <begin position="20"/>
        <end position="156"/>
    </location>
</feature>
<evidence type="ECO:0000256" key="3">
    <source>
        <dbReference type="ARBA" id="ARBA00022676"/>
    </source>
</evidence>
<keyword evidence="4 6" id="KW-0808">Transferase</keyword>
<dbReference type="PANTHER" id="PTHR43179">
    <property type="entry name" value="RHAMNOSYLTRANSFERASE WBBL"/>
    <property type="match status" value="1"/>
</dbReference>
<accession>A0A2W4VN27</accession>
<dbReference type="PANTHER" id="PTHR43179:SF12">
    <property type="entry name" value="GALACTOFURANOSYLTRANSFERASE GLFT2"/>
    <property type="match status" value="1"/>
</dbReference>